<feature type="compositionally biased region" description="Basic and acidic residues" evidence="1">
    <location>
        <begin position="7"/>
        <end position="18"/>
    </location>
</feature>
<organism evidence="2 3">
    <name type="scientific">Flavobacterium album</name>
    <dbReference type="NCBI Taxonomy" id="2175091"/>
    <lineage>
        <taxon>Bacteria</taxon>
        <taxon>Pseudomonadati</taxon>
        <taxon>Bacteroidota</taxon>
        <taxon>Flavobacteriia</taxon>
        <taxon>Flavobacteriales</taxon>
        <taxon>Flavobacteriaceae</taxon>
        <taxon>Flavobacterium</taxon>
    </lineage>
</organism>
<dbReference type="OrthoDB" id="949719at2"/>
<dbReference type="AlphaFoldDB" id="A0A2S1R0S8"/>
<accession>A0A2S1R0S8</accession>
<proteinExistence type="predicted"/>
<protein>
    <submittedName>
        <fullName evidence="2">Conjugal transfer protein TraB</fullName>
    </submittedName>
</protein>
<feature type="region of interest" description="Disordered" evidence="1">
    <location>
        <begin position="1"/>
        <end position="50"/>
    </location>
</feature>
<evidence type="ECO:0000313" key="2">
    <source>
        <dbReference type="EMBL" id="AWH86280.1"/>
    </source>
</evidence>
<sequence length="132" mass="14726">MKAGSGGEKEPIDEKRLMEMMAGGREPDPPAQLRPAGSPAVQAKNPEPVVAKQQAKDTYLELFFSEAASNARSGKSVYIRPEYHERLTRIVQVIGGDRISLYSYLDNVLSHHFGEFSAEITRNFNESYKPIL</sequence>
<keyword evidence="3" id="KW-1185">Reference proteome</keyword>
<gene>
    <name evidence="2" type="ORF">HYN59_14695</name>
</gene>
<evidence type="ECO:0000313" key="3">
    <source>
        <dbReference type="Proteomes" id="UP000244929"/>
    </source>
</evidence>
<reference evidence="2 3" key="1">
    <citation type="submission" date="2018-04" db="EMBL/GenBank/DDBJ databases">
        <title>Genome sequencing of Flavobacterium sp. HYN0059.</title>
        <authorList>
            <person name="Yi H."/>
            <person name="Baek C."/>
        </authorList>
    </citation>
    <scope>NUCLEOTIDE SEQUENCE [LARGE SCALE GENOMIC DNA]</scope>
    <source>
        <strain evidence="2 3">HYN0059</strain>
    </source>
</reference>
<dbReference type="Proteomes" id="UP000244929">
    <property type="component" value="Chromosome"/>
</dbReference>
<dbReference type="InterPro" id="IPR021823">
    <property type="entry name" value="DUF3408"/>
</dbReference>
<dbReference type="Pfam" id="PF11888">
    <property type="entry name" value="DUF3408"/>
    <property type="match status" value="1"/>
</dbReference>
<name>A0A2S1R0S8_9FLAO</name>
<dbReference type="KEGG" id="falb:HYN59_14695"/>
<evidence type="ECO:0000256" key="1">
    <source>
        <dbReference type="SAM" id="MobiDB-lite"/>
    </source>
</evidence>
<dbReference type="EMBL" id="CP029186">
    <property type="protein sequence ID" value="AWH86280.1"/>
    <property type="molecule type" value="Genomic_DNA"/>
</dbReference>